<dbReference type="Gene3D" id="3.40.50.620">
    <property type="entry name" value="HUPs"/>
    <property type="match status" value="1"/>
</dbReference>
<dbReference type="Pfam" id="PF00582">
    <property type="entry name" value="Usp"/>
    <property type="match status" value="1"/>
</dbReference>
<evidence type="ECO:0000256" key="1">
    <source>
        <dbReference type="ARBA" id="ARBA00008791"/>
    </source>
</evidence>
<dbReference type="InterPro" id="IPR014729">
    <property type="entry name" value="Rossmann-like_a/b/a_fold"/>
</dbReference>
<feature type="domain" description="UspA" evidence="2">
    <location>
        <begin position="5"/>
        <end position="143"/>
    </location>
</feature>
<organism evidence="3 4">
    <name type="scientific">Saliphagus infecundisoli</name>
    <dbReference type="NCBI Taxonomy" id="1849069"/>
    <lineage>
        <taxon>Archaea</taxon>
        <taxon>Methanobacteriati</taxon>
        <taxon>Methanobacteriota</taxon>
        <taxon>Stenosarchaea group</taxon>
        <taxon>Halobacteria</taxon>
        <taxon>Halobacteriales</taxon>
        <taxon>Natrialbaceae</taxon>
        <taxon>Saliphagus</taxon>
    </lineage>
</organism>
<dbReference type="EMBL" id="JBHSJG010000005">
    <property type="protein sequence ID" value="MFC4986569.1"/>
    <property type="molecule type" value="Genomic_DNA"/>
</dbReference>
<proteinExistence type="inferred from homology"/>
<dbReference type="RefSeq" id="WP_224828044.1">
    <property type="nucleotide sequence ID" value="NZ_JAIVEF010000003.1"/>
</dbReference>
<comment type="caution">
    <text evidence="3">The sequence shown here is derived from an EMBL/GenBank/DDBJ whole genome shotgun (WGS) entry which is preliminary data.</text>
</comment>
<evidence type="ECO:0000313" key="4">
    <source>
        <dbReference type="Proteomes" id="UP001595925"/>
    </source>
</evidence>
<dbReference type="Proteomes" id="UP001595925">
    <property type="component" value="Unassembled WGS sequence"/>
</dbReference>
<dbReference type="AlphaFoldDB" id="A0ABD5QAK5"/>
<evidence type="ECO:0000259" key="2">
    <source>
        <dbReference type="Pfam" id="PF00582"/>
    </source>
</evidence>
<dbReference type="PRINTS" id="PR01438">
    <property type="entry name" value="UNVRSLSTRESS"/>
</dbReference>
<dbReference type="PANTHER" id="PTHR46268">
    <property type="entry name" value="STRESS RESPONSE PROTEIN NHAX"/>
    <property type="match status" value="1"/>
</dbReference>
<dbReference type="InterPro" id="IPR006016">
    <property type="entry name" value="UspA"/>
</dbReference>
<name>A0ABD5QAK5_9EURY</name>
<dbReference type="SUPFAM" id="SSF52402">
    <property type="entry name" value="Adenine nucleotide alpha hydrolases-like"/>
    <property type="match status" value="1"/>
</dbReference>
<protein>
    <submittedName>
        <fullName evidence="3">Universal stress protein</fullName>
    </submittedName>
</protein>
<dbReference type="PANTHER" id="PTHR46268:SF24">
    <property type="entry name" value="UNIVERSAL STRESS PROTEIN"/>
    <property type="match status" value="1"/>
</dbReference>
<keyword evidence="4" id="KW-1185">Reference proteome</keyword>
<gene>
    <name evidence="3" type="ORF">ACFPFO_01995</name>
</gene>
<reference evidence="3 4" key="1">
    <citation type="journal article" date="2019" name="Int. J. Syst. Evol. Microbiol.">
        <title>The Global Catalogue of Microorganisms (GCM) 10K type strain sequencing project: providing services to taxonomists for standard genome sequencing and annotation.</title>
        <authorList>
            <consortium name="The Broad Institute Genomics Platform"/>
            <consortium name="The Broad Institute Genome Sequencing Center for Infectious Disease"/>
            <person name="Wu L."/>
            <person name="Ma J."/>
        </authorList>
    </citation>
    <scope>NUCLEOTIDE SEQUENCE [LARGE SCALE GENOMIC DNA]</scope>
    <source>
        <strain evidence="3 4">CGMCC 1.15824</strain>
    </source>
</reference>
<evidence type="ECO:0000313" key="3">
    <source>
        <dbReference type="EMBL" id="MFC4986569.1"/>
    </source>
</evidence>
<sequence>MAPSHVLVALDGSPLADDALEFALEVFECPITVVNVVTPLDAGMSEGGVLEPDEERLETAEDRAERVIERARDRAAAVDRTVETTVESGDPAEAILAYVEASGVDHVVMGGHGGSESGVLPRLLGTVATTVVGEAPVPVTVVR</sequence>
<comment type="similarity">
    <text evidence="1">Belongs to the universal stress protein A family.</text>
</comment>
<dbReference type="InterPro" id="IPR006015">
    <property type="entry name" value="Universal_stress_UspA"/>
</dbReference>
<accession>A0ABD5QAK5</accession>
<dbReference type="CDD" id="cd00293">
    <property type="entry name" value="USP-like"/>
    <property type="match status" value="1"/>
</dbReference>